<feature type="domain" description="Mce/MlaD" evidence="2">
    <location>
        <begin position="36"/>
        <end position="111"/>
    </location>
</feature>
<keyword evidence="1" id="KW-0812">Transmembrane</keyword>
<name>A0A497U0B0_9FLAO</name>
<dbReference type="PANTHER" id="PTHR33371">
    <property type="entry name" value="INTERMEMBRANE PHOSPHOLIPID TRANSPORT SYSTEM BINDING PROTEIN MLAD-RELATED"/>
    <property type="match status" value="1"/>
</dbReference>
<dbReference type="EMBL" id="RCCB01000013">
    <property type="protein sequence ID" value="RLJ24080.1"/>
    <property type="molecule type" value="Genomic_DNA"/>
</dbReference>
<evidence type="ECO:0000313" key="4">
    <source>
        <dbReference type="EMBL" id="RLJ24080.1"/>
    </source>
</evidence>
<dbReference type="PANTHER" id="PTHR33371:SF4">
    <property type="entry name" value="INTERMEMBRANE PHOSPHOLIPID TRANSPORT SYSTEM BINDING PROTEIN MLAD"/>
    <property type="match status" value="1"/>
</dbReference>
<evidence type="ECO:0000313" key="6">
    <source>
        <dbReference type="Proteomes" id="UP000275027"/>
    </source>
</evidence>
<dbReference type="EMBL" id="PJND01000009">
    <property type="protein sequence ID" value="PKW20637.1"/>
    <property type="molecule type" value="Genomic_DNA"/>
</dbReference>
<dbReference type="InterPro" id="IPR003399">
    <property type="entry name" value="Mce/MlaD"/>
</dbReference>
<dbReference type="AlphaFoldDB" id="A0A497U0B0"/>
<keyword evidence="5" id="KW-1185">Reference proteome</keyword>
<evidence type="ECO:0000256" key="1">
    <source>
        <dbReference type="SAM" id="Phobius"/>
    </source>
</evidence>
<reference evidence="4 6" key="2">
    <citation type="submission" date="2018-10" db="EMBL/GenBank/DDBJ databases">
        <title>Genomic Encyclopedia of Archaeal and Bacterial Type Strains, Phase II (KMG-II): from individual species to whole genera.</title>
        <authorList>
            <person name="Goeker M."/>
        </authorList>
    </citation>
    <scope>NUCLEOTIDE SEQUENCE [LARGE SCALE GENOMIC DNA]</scope>
    <source>
        <strain evidence="4 6">DSM 21886</strain>
    </source>
</reference>
<organism evidence="4 6">
    <name type="scientific">Flavobacterium lindanitolerans</name>
    <dbReference type="NCBI Taxonomy" id="428988"/>
    <lineage>
        <taxon>Bacteria</taxon>
        <taxon>Pseudomonadati</taxon>
        <taxon>Bacteroidota</taxon>
        <taxon>Flavobacteriia</taxon>
        <taxon>Flavobacteriales</taxon>
        <taxon>Flavobacteriaceae</taxon>
        <taxon>Flavobacterium</taxon>
    </lineage>
</organism>
<dbReference type="RefSeq" id="WP_101472719.1">
    <property type="nucleotide sequence ID" value="NZ_JBCECJ010000015.1"/>
</dbReference>
<dbReference type="Gene3D" id="1.10.287.950">
    <property type="entry name" value="Methyl-accepting chemotaxis protein"/>
    <property type="match status" value="1"/>
</dbReference>
<feature type="transmembrane region" description="Helical" evidence="1">
    <location>
        <begin position="7"/>
        <end position="27"/>
    </location>
</feature>
<dbReference type="Proteomes" id="UP000275027">
    <property type="component" value="Unassembled WGS sequence"/>
</dbReference>
<sequence>MKISREVKTAILVISSILLFIWGYSFLKGRDLFNDYKTFYAVYDEVEGLAPSAPITINGLAVGKVNSITLNENGKLLVELQVKTDFPISKSSVAKIYEPSFIGGKSIAIIPNFKDPVEAENGQMLLTDIKPGMLSSIGDKLSPLQEKVEKTVVSADSLLVNINNIFDKKTQQNLQASIAELAATMKEFSQAAKGVNSLIADNKSKIDNTFTNLDHTSTNFSKLSDSIAQANLGQAVKKLEKSLANVDNIINDVQSGKGSLGKLLKDEGMYNNLEGASLELKQLLADLKNNPKRYVHFSVFGKKATPYVEPKTEIKKVKDTIKN</sequence>
<comment type="caution">
    <text evidence="4">The sequence shown here is derived from an EMBL/GenBank/DDBJ whole genome shotgun (WGS) entry which is preliminary data.</text>
</comment>
<dbReference type="Proteomes" id="UP000233767">
    <property type="component" value="Unassembled WGS sequence"/>
</dbReference>
<protein>
    <submittedName>
        <fullName evidence="4">Phospholipid/cholesterol/gamma-HCH transport system substrate-binding protein</fullName>
    </submittedName>
</protein>
<gene>
    <name evidence="3" type="ORF">B0G92_2787</name>
    <name evidence="4" type="ORF">CLV50_2797</name>
</gene>
<keyword evidence="1" id="KW-1133">Transmembrane helix</keyword>
<evidence type="ECO:0000313" key="3">
    <source>
        <dbReference type="EMBL" id="PKW20637.1"/>
    </source>
</evidence>
<evidence type="ECO:0000313" key="5">
    <source>
        <dbReference type="Proteomes" id="UP000233767"/>
    </source>
</evidence>
<keyword evidence="1" id="KW-0472">Membrane</keyword>
<accession>A0A497U0B0</accession>
<dbReference type="InterPro" id="IPR052336">
    <property type="entry name" value="MlaD_Phospholipid_Transporter"/>
</dbReference>
<evidence type="ECO:0000259" key="2">
    <source>
        <dbReference type="Pfam" id="PF02470"/>
    </source>
</evidence>
<reference evidence="3 5" key="1">
    <citation type="submission" date="2017-12" db="EMBL/GenBank/DDBJ databases">
        <title>Genomic Encyclopedia of Type Strains, Phase III (KMG-III): the genomes of soil and plant-associated and newly described type strains.</title>
        <authorList>
            <person name="Whitman W."/>
        </authorList>
    </citation>
    <scope>NUCLEOTIDE SEQUENCE [LARGE SCALE GENOMIC DNA]</scope>
    <source>
        <strain evidence="3 5">IP-10</strain>
    </source>
</reference>
<proteinExistence type="predicted"/>
<dbReference type="Pfam" id="PF02470">
    <property type="entry name" value="MlaD"/>
    <property type="match status" value="1"/>
</dbReference>